<evidence type="ECO:0000313" key="2">
    <source>
        <dbReference type="EMBL" id="JAH06147.1"/>
    </source>
</evidence>
<evidence type="ECO:0000256" key="1">
    <source>
        <dbReference type="SAM" id="MobiDB-lite"/>
    </source>
</evidence>
<dbReference type="EMBL" id="GBXM01102430">
    <property type="protein sequence ID" value="JAH06147.1"/>
    <property type="molecule type" value="Transcribed_RNA"/>
</dbReference>
<proteinExistence type="predicted"/>
<sequence>MKFSAFITDLNSQRVTRSVSRTSLCKIFQADSAEKLKAFLPSSVRTVGIFVIKVSVILTGMHSNSGSNSKKGSSEEYPKIVL</sequence>
<protein>
    <submittedName>
        <fullName evidence="2">Uncharacterized protein</fullName>
    </submittedName>
</protein>
<dbReference type="AlphaFoldDB" id="A0A0E9PPC3"/>
<reference evidence="2" key="2">
    <citation type="journal article" date="2015" name="Fish Shellfish Immunol.">
        <title>Early steps in the European eel (Anguilla anguilla)-Vibrio vulnificus interaction in the gills: Role of the RtxA13 toxin.</title>
        <authorList>
            <person name="Callol A."/>
            <person name="Pajuelo D."/>
            <person name="Ebbesson L."/>
            <person name="Teles M."/>
            <person name="MacKenzie S."/>
            <person name="Amaro C."/>
        </authorList>
    </citation>
    <scope>NUCLEOTIDE SEQUENCE</scope>
</reference>
<reference evidence="2" key="1">
    <citation type="submission" date="2014-11" db="EMBL/GenBank/DDBJ databases">
        <authorList>
            <person name="Amaro Gonzalez C."/>
        </authorList>
    </citation>
    <scope>NUCLEOTIDE SEQUENCE</scope>
</reference>
<feature type="region of interest" description="Disordered" evidence="1">
    <location>
        <begin position="61"/>
        <end position="82"/>
    </location>
</feature>
<name>A0A0E9PPC3_ANGAN</name>
<feature type="compositionally biased region" description="Basic and acidic residues" evidence="1">
    <location>
        <begin position="72"/>
        <end position="82"/>
    </location>
</feature>
<organism evidence="2">
    <name type="scientific">Anguilla anguilla</name>
    <name type="common">European freshwater eel</name>
    <name type="synonym">Muraena anguilla</name>
    <dbReference type="NCBI Taxonomy" id="7936"/>
    <lineage>
        <taxon>Eukaryota</taxon>
        <taxon>Metazoa</taxon>
        <taxon>Chordata</taxon>
        <taxon>Craniata</taxon>
        <taxon>Vertebrata</taxon>
        <taxon>Euteleostomi</taxon>
        <taxon>Actinopterygii</taxon>
        <taxon>Neopterygii</taxon>
        <taxon>Teleostei</taxon>
        <taxon>Anguilliformes</taxon>
        <taxon>Anguillidae</taxon>
        <taxon>Anguilla</taxon>
    </lineage>
</organism>
<accession>A0A0E9PPC3</accession>